<organism evidence="1 2">
    <name type="scientific">Polyplax serrata</name>
    <name type="common">Common mouse louse</name>
    <dbReference type="NCBI Taxonomy" id="468196"/>
    <lineage>
        <taxon>Eukaryota</taxon>
        <taxon>Metazoa</taxon>
        <taxon>Ecdysozoa</taxon>
        <taxon>Arthropoda</taxon>
        <taxon>Hexapoda</taxon>
        <taxon>Insecta</taxon>
        <taxon>Pterygota</taxon>
        <taxon>Neoptera</taxon>
        <taxon>Paraneoptera</taxon>
        <taxon>Psocodea</taxon>
        <taxon>Troctomorpha</taxon>
        <taxon>Phthiraptera</taxon>
        <taxon>Anoplura</taxon>
        <taxon>Polyplacidae</taxon>
        <taxon>Polyplax</taxon>
    </lineage>
</organism>
<proteinExistence type="predicted"/>
<reference evidence="1 2" key="1">
    <citation type="submission" date="2023-09" db="EMBL/GenBank/DDBJ databases">
        <title>Genomes of two closely related lineages of the louse Polyplax serrata with different host specificities.</title>
        <authorList>
            <person name="Martinu J."/>
            <person name="Tarabai H."/>
            <person name="Stefka J."/>
            <person name="Hypsa V."/>
        </authorList>
    </citation>
    <scope>NUCLEOTIDE SEQUENCE [LARGE SCALE GENOMIC DNA]</scope>
    <source>
        <strain evidence="1">98ZLc_SE</strain>
    </source>
</reference>
<gene>
    <name evidence="1" type="ORF">RUM44_007852</name>
</gene>
<evidence type="ECO:0000313" key="2">
    <source>
        <dbReference type="Proteomes" id="UP001359485"/>
    </source>
</evidence>
<sequence length="95" mass="10722">MKRDGQKSKSEAEKRLEQKGWIWVVLIAIDAGKATDHRELDCVKGDYALTMGLALSMNFTFLAFLGVSEMIVEVVEKYGTSAGESRKRERERDPV</sequence>
<comment type="caution">
    <text evidence="1">The sequence shown here is derived from an EMBL/GenBank/DDBJ whole genome shotgun (WGS) entry which is preliminary data.</text>
</comment>
<name>A0ABR1BB30_POLSC</name>
<accession>A0ABR1BB30</accession>
<keyword evidence="2" id="KW-1185">Reference proteome</keyword>
<dbReference type="Proteomes" id="UP001359485">
    <property type="component" value="Unassembled WGS sequence"/>
</dbReference>
<protein>
    <submittedName>
        <fullName evidence="1">Uncharacterized protein</fullName>
    </submittedName>
</protein>
<evidence type="ECO:0000313" key="1">
    <source>
        <dbReference type="EMBL" id="KAK6637435.1"/>
    </source>
</evidence>
<dbReference type="EMBL" id="JAWJWF010000002">
    <property type="protein sequence ID" value="KAK6637435.1"/>
    <property type="molecule type" value="Genomic_DNA"/>
</dbReference>